<reference evidence="2 3" key="2">
    <citation type="journal article" date="2013" name="Plant Cell Physiol.">
        <title>Rice Annotation Project Database (RAP-DB): an integrative and interactive database for rice genomics.</title>
        <authorList>
            <person name="Sakai H."/>
            <person name="Lee S.S."/>
            <person name="Tanaka T."/>
            <person name="Numa H."/>
            <person name="Kim J."/>
            <person name="Kawahara Y."/>
            <person name="Wakimoto H."/>
            <person name="Yang C.C."/>
            <person name="Iwamoto M."/>
            <person name="Abe T."/>
            <person name="Yamada Y."/>
            <person name="Muto A."/>
            <person name="Inokuchi H."/>
            <person name="Ikemura T."/>
            <person name="Matsumoto T."/>
            <person name="Sasaki T."/>
            <person name="Itoh T."/>
        </authorList>
    </citation>
    <scope>NUCLEOTIDE SEQUENCE [LARGE SCALE GENOMIC DNA]</scope>
    <source>
        <strain evidence="3">cv. Nipponbare</strain>
    </source>
</reference>
<feature type="region of interest" description="Disordered" evidence="1">
    <location>
        <begin position="1"/>
        <end position="22"/>
    </location>
</feature>
<reference evidence="3" key="1">
    <citation type="journal article" date="2005" name="Nature">
        <title>The map-based sequence of the rice genome.</title>
        <authorList>
            <consortium name="International rice genome sequencing project (IRGSP)"/>
            <person name="Matsumoto T."/>
            <person name="Wu J."/>
            <person name="Kanamori H."/>
            <person name="Katayose Y."/>
            <person name="Fujisawa M."/>
            <person name="Namiki N."/>
            <person name="Mizuno H."/>
            <person name="Yamamoto K."/>
            <person name="Antonio B.A."/>
            <person name="Baba T."/>
            <person name="Sakata K."/>
            <person name="Nagamura Y."/>
            <person name="Aoki H."/>
            <person name="Arikawa K."/>
            <person name="Arita K."/>
            <person name="Bito T."/>
            <person name="Chiden Y."/>
            <person name="Fujitsuka N."/>
            <person name="Fukunaka R."/>
            <person name="Hamada M."/>
            <person name="Harada C."/>
            <person name="Hayashi A."/>
            <person name="Hijishita S."/>
            <person name="Honda M."/>
            <person name="Hosokawa S."/>
            <person name="Ichikawa Y."/>
            <person name="Idonuma A."/>
            <person name="Iijima M."/>
            <person name="Ikeda M."/>
            <person name="Ikeno M."/>
            <person name="Ito K."/>
            <person name="Ito S."/>
            <person name="Ito T."/>
            <person name="Ito Y."/>
            <person name="Ito Y."/>
            <person name="Iwabuchi A."/>
            <person name="Kamiya K."/>
            <person name="Karasawa W."/>
            <person name="Kurita K."/>
            <person name="Katagiri S."/>
            <person name="Kikuta A."/>
            <person name="Kobayashi H."/>
            <person name="Kobayashi N."/>
            <person name="Machita K."/>
            <person name="Maehara T."/>
            <person name="Masukawa M."/>
            <person name="Mizubayashi T."/>
            <person name="Mukai Y."/>
            <person name="Nagasaki H."/>
            <person name="Nagata Y."/>
            <person name="Naito S."/>
            <person name="Nakashima M."/>
            <person name="Nakama Y."/>
            <person name="Nakamichi Y."/>
            <person name="Nakamura M."/>
            <person name="Meguro A."/>
            <person name="Negishi M."/>
            <person name="Ohta I."/>
            <person name="Ohta T."/>
            <person name="Okamoto M."/>
            <person name="Ono N."/>
            <person name="Saji S."/>
            <person name="Sakaguchi M."/>
            <person name="Sakai K."/>
            <person name="Shibata M."/>
            <person name="Shimokawa T."/>
            <person name="Song J."/>
            <person name="Takazaki Y."/>
            <person name="Terasawa K."/>
            <person name="Tsugane M."/>
            <person name="Tsuji K."/>
            <person name="Ueda S."/>
            <person name="Waki K."/>
            <person name="Yamagata H."/>
            <person name="Yamamoto M."/>
            <person name="Yamamoto S."/>
            <person name="Yamane H."/>
            <person name="Yoshiki S."/>
            <person name="Yoshihara R."/>
            <person name="Yukawa K."/>
            <person name="Zhong H."/>
            <person name="Yano M."/>
            <person name="Yuan Q."/>
            <person name="Ouyang S."/>
            <person name="Liu J."/>
            <person name="Jones K.M."/>
            <person name="Gansberger K."/>
            <person name="Moffat K."/>
            <person name="Hill J."/>
            <person name="Bera J."/>
            <person name="Fadrosh D."/>
            <person name="Jin S."/>
            <person name="Johri S."/>
            <person name="Kim M."/>
            <person name="Overton L."/>
            <person name="Reardon M."/>
            <person name="Tsitrin T."/>
            <person name="Vuong H."/>
            <person name="Weaver B."/>
            <person name="Ciecko A."/>
            <person name="Tallon L."/>
            <person name="Jackson J."/>
            <person name="Pai G."/>
            <person name="Aken S.V."/>
            <person name="Utterback T."/>
            <person name="Reidmuller S."/>
            <person name="Feldblyum T."/>
            <person name="Hsiao J."/>
            <person name="Zismann V."/>
            <person name="Iobst S."/>
            <person name="de Vazeille A.R."/>
            <person name="Buell C.R."/>
            <person name="Ying K."/>
            <person name="Li Y."/>
            <person name="Lu T."/>
            <person name="Huang Y."/>
            <person name="Zhao Q."/>
            <person name="Feng Q."/>
            <person name="Zhang L."/>
            <person name="Zhu J."/>
            <person name="Weng Q."/>
            <person name="Mu J."/>
            <person name="Lu Y."/>
            <person name="Fan D."/>
            <person name="Liu Y."/>
            <person name="Guan J."/>
            <person name="Zhang Y."/>
            <person name="Yu S."/>
            <person name="Liu X."/>
            <person name="Zhang Y."/>
            <person name="Hong G."/>
            <person name="Han B."/>
            <person name="Choisne N."/>
            <person name="Demange N."/>
            <person name="Orjeda G."/>
            <person name="Samain S."/>
            <person name="Cattolico L."/>
            <person name="Pelletier E."/>
            <person name="Couloux A."/>
            <person name="Segurens B."/>
            <person name="Wincker P."/>
            <person name="D'Hont A."/>
            <person name="Scarpelli C."/>
            <person name="Weissenbach J."/>
            <person name="Salanoubat M."/>
            <person name="Quetier F."/>
            <person name="Yu Y."/>
            <person name="Kim H.R."/>
            <person name="Rambo T."/>
            <person name="Currie J."/>
            <person name="Collura K."/>
            <person name="Luo M."/>
            <person name="Yang T."/>
            <person name="Ammiraju J.S.S."/>
            <person name="Engler F."/>
            <person name="Soderlund C."/>
            <person name="Wing R.A."/>
            <person name="Palmer L.E."/>
            <person name="de la Bastide M."/>
            <person name="Spiegel L."/>
            <person name="Nascimento L."/>
            <person name="Zutavern T."/>
            <person name="O'Shaughnessy A."/>
            <person name="Dike S."/>
            <person name="Dedhia N."/>
            <person name="Preston R."/>
            <person name="Balija V."/>
            <person name="McCombie W.R."/>
            <person name="Chow T."/>
            <person name="Chen H."/>
            <person name="Chung M."/>
            <person name="Chen C."/>
            <person name="Shaw J."/>
            <person name="Wu H."/>
            <person name="Hsiao K."/>
            <person name="Chao Y."/>
            <person name="Chu M."/>
            <person name="Cheng C."/>
            <person name="Hour A."/>
            <person name="Lee P."/>
            <person name="Lin S."/>
            <person name="Lin Y."/>
            <person name="Liou J."/>
            <person name="Liu S."/>
            <person name="Hsing Y."/>
            <person name="Raghuvanshi S."/>
            <person name="Mohanty A."/>
            <person name="Bharti A.K."/>
            <person name="Gaur A."/>
            <person name="Gupta V."/>
            <person name="Kumar D."/>
            <person name="Ravi V."/>
            <person name="Vij S."/>
            <person name="Kapur A."/>
            <person name="Khurana P."/>
            <person name="Khurana P."/>
            <person name="Khurana J.P."/>
            <person name="Tyagi A.K."/>
            <person name="Gaikwad K."/>
            <person name="Singh A."/>
            <person name="Dalal V."/>
            <person name="Srivastava S."/>
            <person name="Dixit A."/>
            <person name="Pal A.K."/>
            <person name="Ghazi I.A."/>
            <person name="Yadav M."/>
            <person name="Pandit A."/>
            <person name="Bhargava A."/>
            <person name="Sureshbabu K."/>
            <person name="Batra K."/>
            <person name="Sharma T.R."/>
            <person name="Mohapatra T."/>
            <person name="Singh N.K."/>
            <person name="Messing J."/>
            <person name="Nelson A.B."/>
            <person name="Fuks G."/>
            <person name="Kavchok S."/>
            <person name="Keizer G."/>
            <person name="Linton E."/>
            <person name="Llaca V."/>
            <person name="Song R."/>
            <person name="Tanyolac B."/>
            <person name="Young S."/>
            <person name="Ho-Il K."/>
            <person name="Hahn J.H."/>
            <person name="Sangsakoo G."/>
            <person name="Vanavichit A."/>
            <person name="de Mattos Luiz.A.T."/>
            <person name="Zimmer P.D."/>
            <person name="Malone G."/>
            <person name="Dellagostin O."/>
            <person name="de Oliveira A.C."/>
            <person name="Bevan M."/>
            <person name="Bancroft I."/>
            <person name="Minx P."/>
            <person name="Cordum H."/>
            <person name="Wilson R."/>
            <person name="Cheng Z."/>
            <person name="Jin W."/>
            <person name="Jiang J."/>
            <person name="Leong S.A."/>
            <person name="Iwama H."/>
            <person name="Gojobori T."/>
            <person name="Itoh T."/>
            <person name="Niimura Y."/>
            <person name="Fujii Y."/>
            <person name="Habara T."/>
            <person name="Sakai H."/>
            <person name="Sato Y."/>
            <person name="Wilson G."/>
            <person name="Kumar K."/>
            <person name="McCouch S."/>
            <person name="Juretic N."/>
            <person name="Hoen D."/>
            <person name="Wright S."/>
            <person name="Bruskiewich R."/>
            <person name="Bureau T."/>
            <person name="Miyao A."/>
            <person name="Hirochika H."/>
            <person name="Nishikawa T."/>
            <person name="Kadowaki K."/>
            <person name="Sugiura M."/>
            <person name="Burr B."/>
            <person name="Sasaki T."/>
        </authorList>
    </citation>
    <scope>NUCLEOTIDE SEQUENCE [LARGE SCALE GENOMIC DNA]</scope>
    <source>
        <strain evidence="3">cv. Nipponbare</strain>
    </source>
</reference>
<gene>
    <name evidence="2" type="ordered locus">Os02g0136550</name>
    <name evidence="2" type="ORF">OSNPB_020136550</name>
</gene>
<evidence type="ECO:0000313" key="2">
    <source>
        <dbReference type="EMBL" id="BAS76869.1"/>
    </source>
</evidence>
<proteinExistence type="predicted"/>
<name>A0A0P0VEG8_ORYSJ</name>
<dbReference type="InParanoid" id="A0A0P0VEG8"/>
<protein>
    <submittedName>
        <fullName evidence="2">Os02g0136550 protein</fullName>
    </submittedName>
</protein>
<evidence type="ECO:0000256" key="1">
    <source>
        <dbReference type="SAM" id="MobiDB-lite"/>
    </source>
</evidence>
<feature type="compositionally biased region" description="Polar residues" evidence="1">
    <location>
        <begin position="7"/>
        <end position="16"/>
    </location>
</feature>
<keyword evidence="3" id="KW-1185">Reference proteome</keyword>
<dbReference type="EMBL" id="AP014958">
    <property type="protein sequence ID" value="BAS76869.1"/>
    <property type="molecule type" value="Genomic_DNA"/>
</dbReference>
<dbReference type="Proteomes" id="UP000059680">
    <property type="component" value="Chromosome 2"/>
</dbReference>
<evidence type="ECO:0000313" key="3">
    <source>
        <dbReference type="Proteomes" id="UP000059680"/>
    </source>
</evidence>
<accession>A0A0P0VEG8</accession>
<reference evidence="2 3" key="3">
    <citation type="journal article" date="2013" name="Rice">
        <title>Improvement of the Oryza sativa Nipponbare reference genome using next generation sequence and optical map data.</title>
        <authorList>
            <person name="Kawahara Y."/>
            <person name="de la Bastide M."/>
            <person name="Hamilton J.P."/>
            <person name="Kanamori H."/>
            <person name="McCombie W.R."/>
            <person name="Ouyang S."/>
            <person name="Schwartz D.C."/>
            <person name="Tanaka T."/>
            <person name="Wu J."/>
            <person name="Zhou S."/>
            <person name="Childs K.L."/>
            <person name="Davidson R.M."/>
            <person name="Lin H."/>
            <person name="Quesada-Ocampo L."/>
            <person name="Vaillancourt B."/>
            <person name="Sakai H."/>
            <person name="Lee S.S."/>
            <person name="Kim J."/>
            <person name="Numa H."/>
            <person name="Itoh T."/>
            <person name="Buell C.R."/>
            <person name="Matsumoto T."/>
        </authorList>
    </citation>
    <scope>NUCLEOTIDE SEQUENCE [LARGE SCALE GENOMIC DNA]</scope>
    <source>
        <strain evidence="3">cv. Nipponbare</strain>
    </source>
</reference>
<organism evidence="2 3">
    <name type="scientific">Oryza sativa subsp. japonica</name>
    <name type="common">Rice</name>
    <dbReference type="NCBI Taxonomy" id="39947"/>
    <lineage>
        <taxon>Eukaryota</taxon>
        <taxon>Viridiplantae</taxon>
        <taxon>Streptophyta</taxon>
        <taxon>Embryophyta</taxon>
        <taxon>Tracheophyta</taxon>
        <taxon>Spermatophyta</taxon>
        <taxon>Magnoliopsida</taxon>
        <taxon>Liliopsida</taxon>
        <taxon>Poales</taxon>
        <taxon>Poaceae</taxon>
        <taxon>BOP clade</taxon>
        <taxon>Oryzoideae</taxon>
        <taxon>Oryzeae</taxon>
        <taxon>Oryzinae</taxon>
        <taxon>Oryza</taxon>
        <taxon>Oryza sativa</taxon>
    </lineage>
</organism>
<dbReference type="PaxDb" id="39947-A0A0P0VEG8"/>
<dbReference type="AlphaFoldDB" id="A0A0P0VEG8"/>
<sequence>MNPLPAANSSVESQQQRGGGSPAALGALLRWRHGGCPHTSSESERSEILRLTVRISLAALMAWRRSGLWRAIGIITSLEKASMLLVTNRPGAIFGWGARELELEEFV</sequence>